<feature type="chain" id="PRO_5044841959" evidence="1">
    <location>
        <begin position="20"/>
        <end position="91"/>
    </location>
</feature>
<gene>
    <name evidence="2" type="ORF">HHI36_012814</name>
</gene>
<organism evidence="2 3">
    <name type="scientific">Cryptolaemus montrouzieri</name>
    <dbReference type="NCBI Taxonomy" id="559131"/>
    <lineage>
        <taxon>Eukaryota</taxon>
        <taxon>Metazoa</taxon>
        <taxon>Ecdysozoa</taxon>
        <taxon>Arthropoda</taxon>
        <taxon>Hexapoda</taxon>
        <taxon>Insecta</taxon>
        <taxon>Pterygota</taxon>
        <taxon>Neoptera</taxon>
        <taxon>Endopterygota</taxon>
        <taxon>Coleoptera</taxon>
        <taxon>Polyphaga</taxon>
        <taxon>Cucujiformia</taxon>
        <taxon>Coccinelloidea</taxon>
        <taxon>Coccinellidae</taxon>
        <taxon>Scymninae</taxon>
        <taxon>Scymnini</taxon>
        <taxon>Cryptolaemus</taxon>
    </lineage>
</organism>
<dbReference type="Proteomes" id="UP001516400">
    <property type="component" value="Unassembled WGS sequence"/>
</dbReference>
<feature type="signal peptide" evidence="1">
    <location>
        <begin position="1"/>
        <end position="19"/>
    </location>
</feature>
<protein>
    <submittedName>
        <fullName evidence="2">Uncharacterized protein</fullName>
    </submittedName>
</protein>
<keyword evidence="1" id="KW-0732">Signal</keyword>
<proteinExistence type="predicted"/>
<dbReference type="AlphaFoldDB" id="A0ABD2NFB8"/>
<evidence type="ECO:0000313" key="2">
    <source>
        <dbReference type="EMBL" id="KAL3277468.1"/>
    </source>
</evidence>
<keyword evidence="3" id="KW-1185">Reference proteome</keyword>
<sequence>MKFLVFSLCLLLTFVLLDCQEEKVVRKRSIVIPKETAANVAATLKTTADGIKQKNDQFFMKIKDFEKLFDKWTNKSIDGLASLTNSMIMVL</sequence>
<name>A0ABD2NFB8_9CUCU</name>
<dbReference type="EMBL" id="JABFTP020000103">
    <property type="protein sequence ID" value="KAL3277468.1"/>
    <property type="molecule type" value="Genomic_DNA"/>
</dbReference>
<accession>A0ABD2NFB8</accession>
<evidence type="ECO:0000313" key="3">
    <source>
        <dbReference type="Proteomes" id="UP001516400"/>
    </source>
</evidence>
<reference evidence="2 3" key="1">
    <citation type="journal article" date="2021" name="BMC Biol.">
        <title>Horizontally acquired antibacterial genes associated with adaptive radiation of ladybird beetles.</title>
        <authorList>
            <person name="Li H.S."/>
            <person name="Tang X.F."/>
            <person name="Huang Y.H."/>
            <person name="Xu Z.Y."/>
            <person name="Chen M.L."/>
            <person name="Du X.Y."/>
            <person name="Qiu B.Y."/>
            <person name="Chen P.T."/>
            <person name="Zhang W."/>
            <person name="Slipinski A."/>
            <person name="Escalona H.E."/>
            <person name="Waterhouse R.M."/>
            <person name="Zwick A."/>
            <person name="Pang H."/>
        </authorList>
    </citation>
    <scope>NUCLEOTIDE SEQUENCE [LARGE SCALE GENOMIC DNA]</scope>
    <source>
        <strain evidence="2">SYSU2018</strain>
    </source>
</reference>
<evidence type="ECO:0000256" key="1">
    <source>
        <dbReference type="SAM" id="SignalP"/>
    </source>
</evidence>
<comment type="caution">
    <text evidence="2">The sequence shown here is derived from an EMBL/GenBank/DDBJ whole genome shotgun (WGS) entry which is preliminary data.</text>
</comment>